<evidence type="ECO:0000256" key="1">
    <source>
        <dbReference type="ARBA" id="ARBA00006066"/>
    </source>
</evidence>
<dbReference type="Gene3D" id="3.40.50.10320">
    <property type="entry name" value="LmbE-like"/>
    <property type="match status" value="1"/>
</dbReference>
<dbReference type="Proteomes" id="UP001141806">
    <property type="component" value="Unassembled WGS sequence"/>
</dbReference>
<name>A0A9Q0HFM3_9MAGN</name>
<gene>
    <name evidence="4" type="ORF">NE237_024300</name>
</gene>
<evidence type="ECO:0000313" key="5">
    <source>
        <dbReference type="Proteomes" id="UP001141806"/>
    </source>
</evidence>
<dbReference type="EMBL" id="JAMYWD010000008">
    <property type="protein sequence ID" value="KAJ4964361.1"/>
    <property type="molecule type" value="Genomic_DNA"/>
</dbReference>
<protein>
    <recommendedName>
        <fullName evidence="2">N-acetylglucosaminylphosphatidylinositol deacetylase</fullName>
        <ecNumber evidence="2">3.5.1.89</ecNumber>
    </recommendedName>
</protein>
<keyword evidence="5" id="KW-1185">Reference proteome</keyword>
<sequence>MVWFLIIILLISLLAIFLCIAFNTSCFPAKSAFLSNGEVARKKNVLLVIAHPDDESMFFPPAILYLTSRGHNLHLLCMSTGNIDGKGNLRKEELYQACAVLKVPLQHVKILDHPDLQDGFDKIWSHSLLANIVKEEISSKSIDVIISFDNYGVSGHKNHRDVHNGVRMALYESSQKNIEAWELISTNIIRKYCGPADIWLSMLCAFCYPRGEVYCLLNEYPHRSFLAMAQHQSQWVWFRKLFVCFSSYTYLNTLRKINM</sequence>
<evidence type="ECO:0000256" key="3">
    <source>
        <dbReference type="SAM" id="SignalP"/>
    </source>
</evidence>
<comment type="similarity">
    <text evidence="1">Belongs to the PIGL family.</text>
</comment>
<evidence type="ECO:0000313" key="4">
    <source>
        <dbReference type="EMBL" id="KAJ4964361.1"/>
    </source>
</evidence>
<dbReference type="PANTHER" id="PTHR12993:SF11">
    <property type="entry name" value="N-ACETYLGLUCOSAMINYL-PHOSPHATIDYLINOSITOL DE-N-ACETYLASE"/>
    <property type="match status" value="1"/>
</dbReference>
<feature type="chain" id="PRO_5040512969" description="N-acetylglucosaminylphosphatidylinositol deacetylase" evidence="3">
    <location>
        <begin position="22"/>
        <end position="259"/>
    </location>
</feature>
<dbReference type="SUPFAM" id="SSF102588">
    <property type="entry name" value="LmbE-like"/>
    <property type="match status" value="1"/>
</dbReference>
<dbReference type="GO" id="GO:0000225">
    <property type="term" value="F:N-acetylglucosaminylphosphatidylinositol deacetylase activity"/>
    <property type="evidence" value="ECO:0007669"/>
    <property type="project" value="UniProtKB-EC"/>
</dbReference>
<accession>A0A9Q0HFM3</accession>
<dbReference type="InterPro" id="IPR003737">
    <property type="entry name" value="GlcNAc_PI_deacetylase-related"/>
</dbReference>
<keyword evidence="3" id="KW-0732">Signal</keyword>
<dbReference type="GO" id="GO:0005783">
    <property type="term" value="C:endoplasmic reticulum"/>
    <property type="evidence" value="ECO:0007669"/>
    <property type="project" value="TreeGrafter"/>
</dbReference>
<dbReference type="Pfam" id="PF02585">
    <property type="entry name" value="PIG-L"/>
    <property type="match status" value="1"/>
</dbReference>
<dbReference type="OrthoDB" id="440160at2759"/>
<comment type="caution">
    <text evidence="4">The sequence shown here is derived from an EMBL/GenBank/DDBJ whole genome shotgun (WGS) entry which is preliminary data.</text>
</comment>
<proteinExistence type="inferred from homology"/>
<organism evidence="4 5">
    <name type="scientific">Protea cynaroides</name>
    <dbReference type="NCBI Taxonomy" id="273540"/>
    <lineage>
        <taxon>Eukaryota</taxon>
        <taxon>Viridiplantae</taxon>
        <taxon>Streptophyta</taxon>
        <taxon>Embryophyta</taxon>
        <taxon>Tracheophyta</taxon>
        <taxon>Spermatophyta</taxon>
        <taxon>Magnoliopsida</taxon>
        <taxon>Proteales</taxon>
        <taxon>Proteaceae</taxon>
        <taxon>Protea</taxon>
    </lineage>
</organism>
<reference evidence="4" key="1">
    <citation type="journal article" date="2023" name="Plant J.">
        <title>The genome of the king protea, Protea cynaroides.</title>
        <authorList>
            <person name="Chang J."/>
            <person name="Duong T.A."/>
            <person name="Schoeman C."/>
            <person name="Ma X."/>
            <person name="Roodt D."/>
            <person name="Barker N."/>
            <person name="Li Z."/>
            <person name="Van de Peer Y."/>
            <person name="Mizrachi E."/>
        </authorList>
    </citation>
    <scope>NUCLEOTIDE SEQUENCE</scope>
    <source>
        <tissue evidence="4">Young leaves</tissue>
    </source>
</reference>
<dbReference type="PANTHER" id="PTHR12993">
    <property type="entry name" value="N-ACETYLGLUCOSAMINYL-PHOSPHATIDYLINOSITOL DE-N-ACETYLASE-RELATED"/>
    <property type="match status" value="1"/>
</dbReference>
<dbReference type="InterPro" id="IPR024078">
    <property type="entry name" value="LmbE-like_dom_sf"/>
</dbReference>
<dbReference type="AlphaFoldDB" id="A0A9Q0HFM3"/>
<evidence type="ECO:0000256" key="2">
    <source>
        <dbReference type="ARBA" id="ARBA00012176"/>
    </source>
</evidence>
<feature type="signal peptide" evidence="3">
    <location>
        <begin position="1"/>
        <end position="21"/>
    </location>
</feature>
<dbReference type="EC" id="3.5.1.89" evidence="2"/>